<keyword evidence="2" id="KW-0597">Phosphoprotein</keyword>
<organism evidence="5 6">
    <name type="scientific">Dyadobacter linearis</name>
    <dbReference type="NCBI Taxonomy" id="2823330"/>
    <lineage>
        <taxon>Bacteria</taxon>
        <taxon>Pseudomonadati</taxon>
        <taxon>Bacteroidota</taxon>
        <taxon>Cytophagia</taxon>
        <taxon>Cytophagales</taxon>
        <taxon>Spirosomataceae</taxon>
        <taxon>Dyadobacter</taxon>
    </lineage>
</organism>
<dbReference type="RefSeq" id="WP_215235369.1">
    <property type="nucleotide sequence ID" value="NZ_CAJRAU010000006.1"/>
</dbReference>
<dbReference type="SMART" id="SM00448">
    <property type="entry name" value="REC"/>
    <property type="match status" value="1"/>
</dbReference>
<comment type="caution">
    <text evidence="5">The sequence shown here is derived from an EMBL/GenBank/DDBJ whole genome shotgun (WGS) entry which is preliminary data.</text>
</comment>
<feature type="domain" description="HTH luxR-type" evidence="3">
    <location>
        <begin position="140"/>
        <end position="205"/>
    </location>
</feature>
<dbReference type="PANTHER" id="PTHR43214">
    <property type="entry name" value="TWO-COMPONENT RESPONSE REGULATOR"/>
    <property type="match status" value="1"/>
</dbReference>
<dbReference type="InterPro" id="IPR039420">
    <property type="entry name" value="WalR-like"/>
</dbReference>
<dbReference type="InterPro" id="IPR036388">
    <property type="entry name" value="WH-like_DNA-bd_sf"/>
</dbReference>
<proteinExistence type="predicted"/>
<evidence type="ECO:0000313" key="5">
    <source>
        <dbReference type="EMBL" id="CAG5072213.1"/>
    </source>
</evidence>
<dbReference type="Gene3D" id="1.10.10.10">
    <property type="entry name" value="Winged helix-like DNA-binding domain superfamily/Winged helix DNA-binding domain"/>
    <property type="match status" value="1"/>
</dbReference>
<dbReference type="PROSITE" id="PS50110">
    <property type="entry name" value="RESPONSE_REGULATORY"/>
    <property type="match status" value="1"/>
</dbReference>
<protein>
    <submittedName>
        <fullName evidence="5">Transcriptional regulatory protein DesR</fullName>
    </submittedName>
</protein>
<dbReference type="InterPro" id="IPR011006">
    <property type="entry name" value="CheY-like_superfamily"/>
</dbReference>
<sequence>MNISLVHKNLLLVDALKTLFEMIPEFGTVSTYTLGDTFLEDAEVAPPDLLIMDLETTVLDGRDLLEIGRKRLPEELKIVVFSEITDVQNIKLMIKRGVQGILSQSTTFEELKECVSTIAAGNQYIGNSLKTSLINSVFTSDSIALHLSPRENEVLQRVCGGSTIKEIAYDLKLSAHTVQYYHRSVMDKLKVKRTTDLIVYAIQHKLYVPESK</sequence>
<keyword evidence="6" id="KW-1185">Reference proteome</keyword>
<evidence type="ECO:0000259" key="4">
    <source>
        <dbReference type="PROSITE" id="PS50110"/>
    </source>
</evidence>
<feature type="modified residue" description="4-aspartylphosphate" evidence="2">
    <location>
        <position position="53"/>
    </location>
</feature>
<dbReference type="Proteomes" id="UP000679725">
    <property type="component" value="Unassembled WGS sequence"/>
</dbReference>
<dbReference type="InterPro" id="IPR000792">
    <property type="entry name" value="Tscrpt_reg_LuxR_C"/>
</dbReference>
<accession>A0ABN7RBF5</accession>
<feature type="domain" description="Response regulatory" evidence="4">
    <location>
        <begin position="2"/>
        <end position="119"/>
    </location>
</feature>
<evidence type="ECO:0000256" key="1">
    <source>
        <dbReference type="ARBA" id="ARBA00023125"/>
    </source>
</evidence>
<dbReference type="Gene3D" id="3.40.50.2300">
    <property type="match status" value="1"/>
</dbReference>
<dbReference type="CDD" id="cd06170">
    <property type="entry name" value="LuxR_C_like"/>
    <property type="match status" value="1"/>
</dbReference>
<reference evidence="5 6" key="1">
    <citation type="submission" date="2021-04" db="EMBL/GenBank/DDBJ databases">
        <authorList>
            <person name="Rodrigo-Torres L."/>
            <person name="Arahal R. D."/>
            <person name="Lucena T."/>
        </authorList>
    </citation>
    <scope>NUCLEOTIDE SEQUENCE [LARGE SCALE GENOMIC DNA]</scope>
    <source>
        <strain evidence="5 6">CECT 9623</strain>
    </source>
</reference>
<evidence type="ECO:0000259" key="3">
    <source>
        <dbReference type="PROSITE" id="PS50043"/>
    </source>
</evidence>
<dbReference type="SUPFAM" id="SSF46894">
    <property type="entry name" value="C-terminal effector domain of the bipartite response regulators"/>
    <property type="match status" value="1"/>
</dbReference>
<dbReference type="Pfam" id="PF00072">
    <property type="entry name" value="Response_reg"/>
    <property type="match status" value="1"/>
</dbReference>
<dbReference type="EMBL" id="CAJRAU010000006">
    <property type="protein sequence ID" value="CAG5072213.1"/>
    <property type="molecule type" value="Genomic_DNA"/>
</dbReference>
<dbReference type="Pfam" id="PF00196">
    <property type="entry name" value="GerE"/>
    <property type="match status" value="1"/>
</dbReference>
<evidence type="ECO:0000256" key="2">
    <source>
        <dbReference type="PROSITE-ProRule" id="PRU00169"/>
    </source>
</evidence>
<gene>
    <name evidence="5" type="primary">desR</name>
    <name evidence="5" type="ORF">DYBT9623_04079</name>
</gene>
<dbReference type="SUPFAM" id="SSF52172">
    <property type="entry name" value="CheY-like"/>
    <property type="match status" value="1"/>
</dbReference>
<dbReference type="SMART" id="SM00421">
    <property type="entry name" value="HTH_LUXR"/>
    <property type="match status" value="1"/>
</dbReference>
<dbReference type="InterPro" id="IPR016032">
    <property type="entry name" value="Sig_transdc_resp-reg_C-effctor"/>
</dbReference>
<dbReference type="PRINTS" id="PR00038">
    <property type="entry name" value="HTHLUXR"/>
</dbReference>
<dbReference type="InterPro" id="IPR001789">
    <property type="entry name" value="Sig_transdc_resp-reg_receiver"/>
</dbReference>
<name>A0ABN7RBF5_9BACT</name>
<dbReference type="PROSITE" id="PS50043">
    <property type="entry name" value="HTH_LUXR_2"/>
    <property type="match status" value="1"/>
</dbReference>
<dbReference type="PANTHER" id="PTHR43214:SF17">
    <property type="entry name" value="TRANSCRIPTIONAL REGULATORY PROTEIN RCSB"/>
    <property type="match status" value="1"/>
</dbReference>
<keyword evidence="1" id="KW-0238">DNA-binding</keyword>
<evidence type="ECO:0000313" key="6">
    <source>
        <dbReference type="Proteomes" id="UP000679725"/>
    </source>
</evidence>